<reference evidence="1 2" key="1">
    <citation type="journal article" date="2012" name="Nat. Genet.">
        <title>Plasmodium cynomolgi genome sequences provide insight into Plasmodium vivax and the monkey malaria clade.</title>
        <authorList>
            <person name="Tachibana S."/>
            <person name="Sullivan S.A."/>
            <person name="Kawai S."/>
            <person name="Nakamura S."/>
            <person name="Kim H.R."/>
            <person name="Goto N."/>
            <person name="Arisue N."/>
            <person name="Palacpac N.M.Q."/>
            <person name="Honma H."/>
            <person name="Yagi M."/>
            <person name="Tougan T."/>
            <person name="Katakai Y."/>
            <person name="Kaneko O."/>
            <person name="Mita T."/>
            <person name="Kita K."/>
            <person name="Yasutomi Y."/>
            <person name="Sutton P.L."/>
            <person name="Shakhbatyan R."/>
            <person name="Horii T."/>
            <person name="Yasunaga T."/>
            <person name="Barnwell J.W."/>
            <person name="Escalante A.A."/>
            <person name="Carlton J.M."/>
            <person name="Tanabe K."/>
        </authorList>
    </citation>
    <scope>NUCLEOTIDE SEQUENCE [LARGE SCALE GENOMIC DNA]</scope>
    <source>
        <strain evidence="1 2">B</strain>
    </source>
</reference>
<organism evidence="1 2">
    <name type="scientific">Plasmodium cynomolgi (strain B)</name>
    <dbReference type="NCBI Taxonomy" id="1120755"/>
    <lineage>
        <taxon>Eukaryota</taxon>
        <taxon>Sar</taxon>
        <taxon>Alveolata</taxon>
        <taxon>Apicomplexa</taxon>
        <taxon>Aconoidasida</taxon>
        <taxon>Haemosporida</taxon>
        <taxon>Plasmodiidae</taxon>
        <taxon>Plasmodium</taxon>
        <taxon>Plasmodium (Plasmodium)</taxon>
    </lineage>
</organism>
<accession>K6UZI1</accession>
<proteinExistence type="predicted"/>
<keyword evidence="2" id="KW-1185">Reference proteome</keyword>
<name>K6UZI1_PLACD</name>
<dbReference type="OrthoDB" id="388200at2759"/>
<evidence type="ECO:0000313" key="2">
    <source>
        <dbReference type="Proteomes" id="UP000006319"/>
    </source>
</evidence>
<dbReference type="VEuPathDB" id="PlasmoDB:PCYB_001420"/>
<dbReference type="EMBL" id="DF157123">
    <property type="protein sequence ID" value="GAB69394.1"/>
    <property type="molecule type" value="Genomic_DNA"/>
</dbReference>
<evidence type="ECO:0000313" key="1">
    <source>
        <dbReference type="EMBL" id="GAB69394.1"/>
    </source>
</evidence>
<gene>
    <name evidence="1" type="ORF">PCYB_001420</name>
</gene>
<dbReference type="Proteomes" id="UP000006319">
    <property type="component" value="Unassembled WGS sequence"/>
</dbReference>
<sequence length="90" mass="10433">MCPLGKYIVKVLPDVEKQNFSAIYGTKHKCNTKNTLSKLIDNNLDLTKGDSEESLDEMSFLEAVYNIKKELQSDEFTHNSFSYLKHKWDN</sequence>
<dbReference type="GeneID" id="14695937"/>
<dbReference type="OMA" id="DEFTHNS"/>
<dbReference type="RefSeq" id="XP_004227612.1">
    <property type="nucleotide sequence ID" value="XM_004227564.1"/>
</dbReference>
<feature type="non-terminal residue" evidence="1">
    <location>
        <position position="90"/>
    </location>
</feature>
<dbReference type="AlphaFoldDB" id="K6UZI1"/>
<dbReference type="KEGG" id="pcy:PCYB_001420"/>
<protein>
    <submittedName>
        <fullName evidence="1">Uncharacterized protein</fullName>
    </submittedName>
</protein>